<dbReference type="SUPFAM" id="SSF51735">
    <property type="entry name" value="NAD(P)-binding Rossmann-fold domains"/>
    <property type="match status" value="1"/>
</dbReference>
<reference evidence="1 2" key="1">
    <citation type="submission" date="2019-07" db="EMBL/GenBank/DDBJ databases">
        <title>New Mycobacterium species.</title>
        <authorList>
            <person name="Tortoli E."/>
            <person name="Ghielmetti G."/>
            <person name="Friedel U."/>
            <person name="Trovato A."/>
        </authorList>
    </citation>
    <scope>NUCLEOTIDE SEQUENCE [LARGE SCALE GENOMIC DNA]</scope>
    <source>
        <strain evidence="1 2">16-83</strain>
    </source>
</reference>
<evidence type="ECO:0000313" key="2">
    <source>
        <dbReference type="Proteomes" id="UP000320513"/>
    </source>
</evidence>
<sequence length="77" mass="7911">MTERYGGRVAIVTGGTTAIGRGIVERLVSEGASVITCARRAPESPLPDGAMFIAADITGRGGSIRRHQCGSGPLWAA</sequence>
<name>A0A557XP55_9MYCO</name>
<dbReference type="AlphaFoldDB" id="A0A557XP55"/>
<protein>
    <submittedName>
        <fullName evidence="1">SDR family NAD(P)-dependent oxidoreductase</fullName>
    </submittedName>
</protein>
<dbReference type="InterPro" id="IPR036291">
    <property type="entry name" value="NAD(P)-bd_dom_sf"/>
</dbReference>
<organism evidence="1 2">
    <name type="scientific">Mycobacterium helveticum</name>
    <dbReference type="NCBI Taxonomy" id="2592811"/>
    <lineage>
        <taxon>Bacteria</taxon>
        <taxon>Bacillati</taxon>
        <taxon>Actinomycetota</taxon>
        <taxon>Actinomycetes</taxon>
        <taxon>Mycobacteriales</taxon>
        <taxon>Mycobacteriaceae</taxon>
        <taxon>Mycobacterium</taxon>
    </lineage>
</organism>
<dbReference type="OrthoDB" id="3676637at2"/>
<dbReference type="Pfam" id="PF00106">
    <property type="entry name" value="adh_short"/>
    <property type="match status" value="1"/>
</dbReference>
<dbReference type="InterPro" id="IPR002347">
    <property type="entry name" value="SDR_fam"/>
</dbReference>
<comment type="caution">
    <text evidence="1">The sequence shown here is derived from an EMBL/GenBank/DDBJ whole genome shotgun (WGS) entry which is preliminary data.</text>
</comment>
<dbReference type="EMBL" id="VMQU01000063">
    <property type="protein sequence ID" value="TVS87645.1"/>
    <property type="molecule type" value="Genomic_DNA"/>
</dbReference>
<dbReference type="Gene3D" id="3.40.50.720">
    <property type="entry name" value="NAD(P)-binding Rossmann-like Domain"/>
    <property type="match status" value="1"/>
</dbReference>
<evidence type="ECO:0000313" key="1">
    <source>
        <dbReference type="EMBL" id="TVS87645.1"/>
    </source>
</evidence>
<proteinExistence type="predicted"/>
<gene>
    <name evidence="1" type="ORF">FPZ47_15465</name>
</gene>
<accession>A0A557XP55</accession>
<dbReference type="Proteomes" id="UP000320513">
    <property type="component" value="Unassembled WGS sequence"/>
</dbReference>
<keyword evidence="2" id="KW-1185">Reference proteome</keyword>